<evidence type="ECO:0000313" key="2">
    <source>
        <dbReference type="Proteomes" id="UP000281955"/>
    </source>
</evidence>
<reference evidence="1 2" key="1">
    <citation type="submission" date="2018-10" db="EMBL/GenBank/DDBJ databases">
        <title>Genomic Encyclopedia of Archaeal and Bacterial Type Strains, Phase II (KMG-II): from individual species to whole genera.</title>
        <authorList>
            <person name="Goeker M."/>
        </authorList>
    </citation>
    <scope>NUCLEOTIDE SEQUENCE [LARGE SCALE GENOMIC DNA]</scope>
    <source>
        <strain evidence="1 2">RP-AC37</strain>
    </source>
</reference>
<keyword evidence="2" id="KW-1185">Reference proteome</keyword>
<gene>
    <name evidence="1" type="ORF">CLV35_2947</name>
</gene>
<comment type="caution">
    <text evidence="1">The sequence shown here is derived from an EMBL/GenBank/DDBJ whole genome shotgun (WGS) entry which is preliminary data.</text>
</comment>
<organism evidence="1 2">
    <name type="scientific">Motilibacter peucedani</name>
    <dbReference type="NCBI Taxonomy" id="598650"/>
    <lineage>
        <taxon>Bacteria</taxon>
        <taxon>Bacillati</taxon>
        <taxon>Actinomycetota</taxon>
        <taxon>Actinomycetes</taxon>
        <taxon>Motilibacterales</taxon>
        <taxon>Motilibacteraceae</taxon>
        <taxon>Motilibacter</taxon>
    </lineage>
</organism>
<dbReference type="RefSeq" id="WP_121194206.1">
    <property type="nucleotide sequence ID" value="NZ_RBWV01000013.1"/>
</dbReference>
<evidence type="ECO:0000313" key="1">
    <source>
        <dbReference type="EMBL" id="RKS72698.1"/>
    </source>
</evidence>
<dbReference type="AlphaFoldDB" id="A0A420XN36"/>
<dbReference type="Pfam" id="PF11927">
    <property type="entry name" value="HODM_asu-like"/>
    <property type="match status" value="1"/>
</dbReference>
<name>A0A420XN36_9ACTN</name>
<dbReference type="EMBL" id="RBWV01000013">
    <property type="protein sequence ID" value="RKS72698.1"/>
    <property type="molecule type" value="Genomic_DNA"/>
</dbReference>
<dbReference type="InterPro" id="IPR021848">
    <property type="entry name" value="HODM_asu-like"/>
</dbReference>
<proteinExistence type="predicted"/>
<protein>
    <submittedName>
        <fullName evidence="1">Uncharacterized protein DUF3445</fullName>
    </submittedName>
</protein>
<dbReference type="OrthoDB" id="5242510at2"/>
<dbReference type="Proteomes" id="UP000281955">
    <property type="component" value="Unassembled WGS sequence"/>
</dbReference>
<accession>A0A420XN36</accession>
<dbReference type="InParanoid" id="A0A420XN36"/>
<sequence length="289" mass="31156">MPRPRYLPFEPGPHRHKVGTRTLDPAAWIELGPDTDAQLVEKRRVLDVHHDDAFAVLTGPPGPGEDAVRAASAELLEVLSAHLVATFPDRYAAVPPAAGLHPLELAARLVPEDLCLHLPGDDGVLRLVAACVAFPSRWSLREKLGQAVGEIHSPVPGYDPAIRGPVDQLLDRLPPGRVLWRLNGSLLDDPALFQPAGPARHRGVRVPEGVVLRTERQTLRRLPRTGAVVFTIRTFVDPLAVLADDPAACAQVAGWLRGLPGATAGYKGLEHSGPAVLEWLDERAVHPIG</sequence>